<evidence type="ECO:0000313" key="1">
    <source>
        <dbReference type="EMBL" id="MBC8756484.1"/>
    </source>
</evidence>
<sequence length="71" mass="7560">MKKRTLTLALNKTKIVNLSVTTKIIGGTGIESDINDPNTVCGIDTHMTDDKTNGNNSIPTVVTLVCLSILC</sequence>
<organism evidence="1 2">
    <name type="scientific">Kordia aestuariivivens</name>
    <dbReference type="NCBI Taxonomy" id="2759037"/>
    <lineage>
        <taxon>Bacteria</taxon>
        <taxon>Pseudomonadati</taxon>
        <taxon>Bacteroidota</taxon>
        <taxon>Flavobacteriia</taxon>
        <taxon>Flavobacteriales</taxon>
        <taxon>Flavobacteriaceae</taxon>
        <taxon>Kordia</taxon>
    </lineage>
</organism>
<keyword evidence="2" id="KW-1185">Reference proteome</keyword>
<gene>
    <name evidence="1" type="ORF">H2O64_17555</name>
</gene>
<evidence type="ECO:0000313" key="2">
    <source>
        <dbReference type="Proteomes" id="UP000619238"/>
    </source>
</evidence>
<dbReference type="Proteomes" id="UP000619238">
    <property type="component" value="Unassembled WGS sequence"/>
</dbReference>
<comment type="caution">
    <text evidence="1">The sequence shown here is derived from an EMBL/GenBank/DDBJ whole genome shotgun (WGS) entry which is preliminary data.</text>
</comment>
<name>A0ABR7QDT9_9FLAO</name>
<dbReference type="EMBL" id="JACGWS010000011">
    <property type="protein sequence ID" value="MBC8756484.1"/>
    <property type="molecule type" value="Genomic_DNA"/>
</dbReference>
<reference evidence="1 2" key="1">
    <citation type="submission" date="2020-07" db="EMBL/GenBank/DDBJ databases">
        <title>Description of Kordia aestuariivivens sp. nov., isolated from a tidal flat.</title>
        <authorList>
            <person name="Park S."/>
            <person name="Yoon J.-H."/>
        </authorList>
    </citation>
    <scope>NUCLEOTIDE SEQUENCE [LARGE SCALE GENOMIC DNA]</scope>
    <source>
        <strain evidence="1 2">YSTF-M3</strain>
    </source>
</reference>
<dbReference type="RefSeq" id="WP_187563517.1">
    <property type="nucleotide sequence ID" value="NZ_JACGWS010000011.1"/>
</dbReference>
<accession>A0ABR7QDT9</accession>
<proteinExistence type="predicted"/>
<protein>
    <submittedName>
        <fullName evidence="1">Uncharacterized protein</fullName>
    </submittedName>
</protein>